<dbReference type="InterPro" id="IPR039420">
    <property type="entry name" value="WalR-like"/>
</dbReference>
<name>A0A0P1F4Q2_9RHOB</name>
<evidence type="ECO:0000313" key="10">
    <source>
        <dbReference type="EMBL" id="CUH62761.1"/>
    </source>
</evidence>
<accession>A0A0P1F4Q2</accession>
<dbReference type="EMBL" id="CYSC01000041">
    <property type="protein sequence ID" value="CUH73521.1"/>
    <property type="molecule type" value="Genomic_DNA"/>
</dbReference>
<keyword evidence="5" id="KW-0804">Transcription</keyword>
<evidence type="ECO:0000256" key="7">
    <source>
        <dbReference type="PROSITE-ProRule" id="PRU01091"/>
    </source>
</evidence>
<gene>
    <name evidence="11" type="primary">tctD_2</name>
    <name evidence="10" type="synonym">tctD_1</name>
    <name evidence="10" type="ORF">TL5118_00169</name>
    <name evidence="11" type="ORF">TL5120_03331</name>
</gene>
<evidence type="ECO:0000259" key="9">
    <source>
        <dbReference type="PROSITE" id="PS51755"/>
    </source>
</evidence>
<reference evidence="11 13" key="2">
    <citation type="submission" date="2015-09" db="EMBL/GenBank/DDBJ databases">
        <authorList>
            <consortium name="Swine Surveillance"/>
        </authorList>
    </citation>
    <scope>NUCLEOTIDE SEQUENCE [LARGE SCALE GENOMIC DNA]</scope>
    <source>
        <strain evidence="11 13">5120</strain>
    </source>
</reference>
<evidence type="ECO:0000256" key="5">
    <source>
        <dbReference type="ARBA" id="ARBA00023163"/>
    </source>
</evidence>
<dbReference type="InterPro" id="IPR011006">
    <property type="entry name" value="CheY-like_superfamily"/>
</dbReference>
<evidence type="ECO:0000256" key="2">
    <source>
        <dbReference type="ARBA" id="ARBA00023012"/>
    </source>
</evidence>
<evidence type="ECO:0000313" key="11">
    <source>
        <dbReference type="EMBL" id="CUH73521.1"/>
    </source>
</evidence>
<dbReference type="GO" id="GO:0006355">
    <property type="term" value="P:regulation of DNA-templated transcription"/>
    <property type="evidence" value="ECO:0007669"/>
    <property type="project" value="InterPro"/>
</dbReference>
<feature type="modified residue" description="4-aspartylphosphate" evidence="6">
    <location>
        <position position="51"/>
    </location>
</feature>
<dbReference type="Pfam" id="PF00486">
    <property type="entry name" value="Trans_reg_C"/>
    <property type="match status" value="1"/>
</dbReference>
<dbReference type="SUPFAM" id="SSF52172">
    <property type="entry name" value="CheY-like"/>
    <property type="match status" value="1"/>
</dbReference>
<dbReference type="SMART" id="SM00862">
    <property type="entry name" value="Trans_reg_C"/>
    <property type="match status" value="1"/>
</dbReference>
<dbReference type="SMART" id="SM00448">
    <property type="entry name" value="REC"/>
    <property type="match status" value="1"/>
</dbReference>
<dbReference type="PROSITE" id="PS51755">
    <property type="entry name" value="OMPR_PHOB"/>
    <property type="match status" value="1"/>
</dbReference>
<reference evidence="10 12" key="1">
    <citation type="submission" date="2015-09" db="EMBL/GenBank/DDBJ databases">
        <authorList>
            <person name="Rodrigo-Torres L."/>
            <person name="Arahal D.R."/>
        </authorList>
    </citation>
    <scope>NUCLEOTIDE SEQUENCE [LARGE SCALE GENOMIC DNA]</scope>
    <source>
        <strain evidence="10 12">CECT 5118</strain>
    </source>
</reference>
<dbReference type="GO" id="GO:0005829">
    <property type="term" value="C:cytosol"/>
    <property type="evidence" value="ECO:0007669"/>
    <property type="project" value="TreeGrafter"/>
</dbReference>
<keyword evidence="12" id="KW-1185">Reference proteome</keyword>
<dbReference type="RefSeq" id="WP_058244675.1">
    <property type="nucleotide sequence ID" value="NZ_CYSB01000004.1"/>
</dbReference>
<evidence type="ECO:0000256" key="6">
    <source>
        <dbReference type="PROSITE-ProRule" id="PRU00169"/>
    </source>
</evidence>
<dbReference type="InterPro" id="IPR001789">
    <property type="entry name" value="Sig_transdc_resp-reg_receiver"/>
</dbReference>
<feature type="DNA-binding region" description="OmpR/PhoB-type" evidence="7">
    <location>
        <begin position="124"/>
        <end position="220"/>
    </location>
</feature>
<dbReference type="CDD" id="cd00383">
    <property type="entry name" value="trans_reg_C"/>
    <property type="match status" value="1"/>
</dbReference>
<dbReference type="InterPro" id="IPR036388">
    <property type="entry name" value="WH-like_DNA-bd_sf"/>
</dbReference>
<dbReference type="AlphaFoldDB" id="A0A0P1F4Q2"/>
<protein>
    <submittedName>
        <fullName evidence="11">Transcriptional regulatory protein tctD</fullName>
    </submittedName>
</protein>
<keyword evidence="1 6" id="KW-0597">Phosphoprotein</keyword>
<evidence type="ECO:0000256" key="1">
    <source>
        <dbReference type="ARBA" id="ARBA00022553"/>
    </source>
</evidence>
<evidence type="ECO:0000259" key="8">
    <source>
        <dbReference type="PROSITE" id="PS50110"/>
    </source>
</evidence>
<keyword evidence="3" id="KW-0805">Transcription regulation</keyword>
<dbReference type="Proteomes" id="UP000051086">
    <property type="component" value="Unassembled WGS sequence"/>
</dbReference>
<feature type="domain" description="Response regulatory" evidence="8">
    <location>
        <begin position="2"/>
        <end position="116"/>
    </location>
</feature>
<dbReference type="Proteomes" id="UP000051887">
    <property type="component" value="Unassembled WGS sequence"/>
</dbReference>
<feature type="domain" description="OmpR/PhoB-type" evidence="9">
    <location>
        <begin position="124"/>
        <end position="220"/>
    </location>
</feature>
<keyword evidence="2" id="KW-0902">Two-component regulatory system</keyword>
<dbReference type="Pfam" id="PF00072">
    <property type="entry name" value="Response_reg"/>
    <property type="match status" value="1"/>
</dbReference>
<sequence>MRFLLVEDNENLAEAVSTRLGMDGHAIDTAGSLADAWEYLDYSSYDIVLLDLTLPDGDGRRFLAQCRAQGNDVPVIAVTAQSDVSSRVEVLDAGADDYISKPVNFSELEARCRAVLRRRGGSSHNVQRFADLEFDTLRAELRFGNEARELRNREMRLLEIFFSGPDRIFSKVQIGDRLFTSSEEISDNVIEVYVARLRKKIEGSGAQIETVRGLGYRLSERG</sequence>
<dbReference type="GO" id="GO:0032993">
    <property type="term" value="C:protein-DNA complex"/>
    <property type="evidence" value="ECO:0007669"/>
    <property type="project" value="TreeGrafter"/>
</dbReference>
<dbReference type="PANTHER" id="PTHR48111">
    <property type="entry name" value="REGULATOR OF RPOS"/>
    <property type="match status" value="1"/>
</dbReference>
<dbReference type="PROSITE" id="PS50110">
    <property type="entry name" value="RESPONSE_REGULATORY"/>
    <property type="match status" value="1"/>
</dbReference>
<evidence type="ECO:0000256" key="3">
    <source>
        <dbReference type="ARBA" id="ARBA00023015"/>
    </source>
</evidence>
<dbReference type="GO" id="GO:0000976">
    <property type="term" value="F:transcription cis-regulatory region binding"/>
    <property type="evidence" value="ECO:0007669"/>
    <property type="project" value="TreeGrafter"/>
</dbReference>
<dbReference type="PANTHER" id="PTHR48111:SF1">
    <property type="entry name" value="TWO-COMPONENT RESPONSE REGULATOR ORR33"/>
    <property type="match status" value="1"/>
</dbReference>
<dbReference type="Gene3D" id="1.10.10.10">
    <property type="entry name" value="Winged helix-like DNA-binding domain superfamily/Winged helix DNA-binding domain"/>
    <property type="match status" value="1"/>
</dbReference>
<keyword evidence="4 7" id="KW-0238">DNA-binding</keyword>
<dbReference type="InterPro" id="IPR001867">
    <property type="entry name" value="OmpR/PhoB-type_DNA-bd"/>
</dbReference>
<evidence type="ECO:0000313" key="12">
    <source>
        <dbReference type="Proteomes" id="UP000051086"/>
    </source>
</evidence>
<evidence type="ECO:0000256" key="4">
    <source>
        <dbReference type="ARBA" id="ARBA00023125"/>
    </source>
</evidence>
<evidence type="ECO:0000313" key="13">
    <source>
        <dbReference type="Proteomes" id="UP000051887"/>
    </source>
</evidence>
<dbReference type="OrthoDB" id="9802426at2"/>
<dbReference type="Gene3D" id="3.40.50.2300">
    <property type="match status" value="1"/>
</dbReference>
<proteinExistence type="predicted"/>
<dbReference type="GO" id="GO:0000156">
    <property type="term" value="F:phosphorelay response regulator activity"/>
    <property type="evidence" value="ECO:0007669"/>
    <property type="project" value="TreeGrafter"/>
</dbReference>
<dbReference type="EMBL" id="CYSB01000004">
    <property type="protein sequence ID" value="CUH62761.1"/>
    <property type="molecule type" value="Genomic_DNA"/>
</dbReference>
<organism evidence="11 13">
    <name type="scientific">Thalassovita autumnalis</name>
    <dbReference type="NCBI Taxonomy" id="2072972"/>
    <lineage>
        <taxon>Bacteria</taxon>
        <taxon>Pseudomonadati</taxon>
        <taxon>Pseudomonadota</taxon>
        <taxon>Alphaproteobacteria</taxon>
        <taxon>Rhodobacterales</taxon>
        <taxon>Roseobacteraceae</taxon>
        <taxon>Thalassovita</taxon>
    </lineage>
</organism>